<reference evidence="2" key="1">
    <citation type="submission" date="2020-05" db="EMBL/GenBank/DDBJ databases">
        <authorList>
            <person name="Chiriac C."/>
            <person name="Salcher M."/>
            <person name="Ghai R."/>
            <person name="Kavagutti S V."/>
        </authorList>
    </citation>
    <scope>NUCLEOTIDE SEQUENCE</scope>
</reference>
<dbReference type="PANTHER" id="PTHR43415">
    <property type="entry name" value="SPERMIDINE N(1)-ACETYLTRANSFERASE"/>
    <property type="match status" value="1"/>
</dbReference>
<dbReference type="InterPro" id="IPR006640">
    <property type="entry name" value="SprT-like_domain"/>
</dbReference>
<dbReference type="InterPro" id="IPR000182">
    <property type="entry name" value="GNAT_dom"/>
</dbReference>
<gene>
    <name evidence="2" type="ORF">UFOPK1410_00646</name>
</gene>
<accession>A0A6J6BLJ5</accession>
<dbReference type="Pfam" id="PF10263">
    <property type="entry name" value="SprT-like"/>
    <property type="match status" value="1"/>
</dbReference>
<dbReference type="GO" id="GO:0006950">
    <property type="term" value="P:response to stress"/>
    <property type="evidence" value="ECO:0007669"/>
    <property type="project" value="UniProtKB-ARBA"/>
</dbReference>
<dbReference type="PANTHER" id="PTHR43415:SF3">
    <property type="entry name" value="GNAT-FAMILY ACETYLTRANSFERASE"/>
    <property type="match status" value="1"/>
</dbReference>
<dbReference type="SUPFAM" id="SSF55729">
    <property type="entry name" value="Acyl-CoA N-acyltransferases (Nat)"/>
    <property type="match status" value="1"/>
</dbReference>
<evidence type="ECO:0000259" key="1">
    <source>
        <dbReference type="PROSITE" id="PS51186"/>
    </source>
</evidence>
<dbReference type="SMART" id="SM00731">
    <property type="entry name" value="SprT"/>
    <property type="match status" value="1"/>
</dbReference>
<sequence>MPTPIRLEQLGPDVLDPYLEMLADPEGRRLTATTARFDRPQIFEWLNTRASVPNRRDWAIKNDVTGEFLGEVVLNEFNDSKNSINLRIALRGPQVYGQGIGTQAVGLALEYAFDELMVEKVTLEVLVENLRAQRAYAKNGFQLKTQFSEKGQRFQRMVCTKPDYVEARALALMKQHLDVSRWVFGWDNAKRRAGLCNYTESKISISKYLVMAHSVDESLQVVLHEIAHALSGKKEGHGKKWLATAKSIGYRAERFTGNEIAREVAPWRGQCPVGHEHFRYRKPTRPLSCGVCSRSFSAASLITWMRT</sequence>
<dbReference type="Gene3D" id="3.40.630.30">
    <property type="match status" value="1"/>
</dbReference>
<dbReference type="Gene3D" id="3.30.2010.10">
    <property type="entry name" value="Metalloproteases ('zincins'), catalytic domain"/>
    <property type="match status" value="1"/>
</dbReference>
<dbReference type="PROSITE" id="PS51186">
    <property type="entry name" value="GNAT"/>
    <property type="match status" value="1"/>
</dbReference>
<name>A0A6J6BLJ5_9ZZZZ</name>
<dbReference type="GO" id="GO:0016747">
    <property type="term" value="F:acyltransferase activity, transferring groups other than amino-acyl groups"/>
    <property type="evidence" value="ECO:0007669"/>
    <property type="project" value="InterPro"/>
</dbReference>
<dbReference type="EMBL" id="CAEZSH010000069">
    <property type="protein sequence ID" value="CAB4539862.1"/>
    <property type="molecule type" value="Genomic_DNA"/>
</dbReference>
<protein>
    <submittedName>
        <fullName evidence="2">Unannotated protein</fullName>
    </submittedName>
</protein>
<feature type="domain" description="N-acetyltransferase" evidence="1">
    <location>
        <begin position="5"/>
        <end position="162"/>
    </location>
</feature>
<proteinExistence type="predicted"/>
<dbReference type="InterPro" id="IPR016181">
    <property type="entry name" value="Acyl_CoA_acyltransferase"/>
</dbReference>
<organism evidence="2">
    <name type="scientific">freshwater metagenome</name>
    <dbReference type="NCBI Taxonomy" id="449393"/>
    <lineage>
        <taxon>unclassified sequences</taxon>
        <taxon>metagenomes</taxon>
        <taxon>ecological metagenomes</taxon>
    </lineage>
</organism>
<dbReference type="AlphaFoldDB" id="A0A6J6BLJ5"/>
<dbReference type="Pfam" id="PF13302">
    <property type="entry name" value="Acetyltransf_3"/>
    <property type="match status" value="1"/>
</dbReference>
<evidence type="ECO:0000313" key="2">
    <source>
        <dbReference type="EMBL" id="CAB4539862.1"/>
    </source>
</evidence>